<keyword evidence="1" id="KW-1133">Transmembrane helix</keyword>
<feature type="compositionally biased region" description="Polar residues" evidence="2">
    <location>
        <begin position="371"/>
        <end position="382"/>
    </location>
</feature>
<keyword evidence="5" id="KW-1185">Reference proteome</keyword>
<comment type="function">
    <text evidence="1">Plays a role in determining ER morphology.</text>
</comment>
<organism evidence="4 5">
    <name type="scientific">Elsinoe batatas</name>
    <dbReference type="NCBI Taxonomy" id="2601811"/>
    <lineage>
        <taxon>Eukaryota</taxon>
        <taxon>Fungi</taxon>
        <taxon>Dikarya</taxon>
        <taxon>Ascomycota</taxon>
        <taxon>Pezizomycotina</taxon>
        <taxon>Dothideomycetes</taxon>
        <taxon>Dothideomycetidae</taxon>
        <taxon>Myriangiales</taxon>
        <taxon>Elsinoaceae</taxon>
        <taxon>Elsinoe</taxon>
    </lineage>
</organism>
<accession>A0A8K0L1L1</accession>
<feature type="compositionally biased region" description="Basic and acidic residues" evidence="2">
    <location>
        <begin position="146"/>
        <end position="157"/>
    </location>
</feature>
<name>A0A8K0L1L1_9PEZI</name>
<dbReference type="EMBL" id="JAESVG020000005">
    <property type="protein sequence ID" value="KAG8627230.1"/>
    <property type="molecule type" value="Genomic_DNA"/>
</dbReference>
<keyword evidence="1" id="KW-0812">Transmembrane</keyword>
<evidence type="ECO:0000313" key="5">
    <source>
        <dbReference type="Proteomes" id="UP000809789"/>
    </source>
</evidence>
<dbReference type="GO" id="GO:0071788">
    <property type="term" value="P:endoplasmic reticulum tubular network maintenance"/>
    <property type="evidence" value="ECO:0007669"/>
    <property type="project" value="UniProtKB-UniRule"/>
</dbReference>
<dbReference type="GO" id="GO:1903373">
    <property type="term" value="P:positive regulation of endoplasmic reticulum tubular network organization"/>
    <property type="evidence" value="ECO:0007669"/>
    <property type="project" value="UniProtKB-UniRule"/>
</dbReference>
<dbReference type="PANTHER" id="PTHR22166">
    <property type="entry name" value="ENDOPLASMIC RETICULUM JUNCTION FORMATION PROTEIN LUNAPARK"/>
    <property type="match status" value="1"/>
</dbReference>
<dbReference type="InterPro" id="IPR019273">
    <property type="entry name" value="Lunapark_Znf"/>
</dbReference>
<feature type="transmembrane region" description="Helical" evidence="1">
    <location>
        <begin position="75"/>
        <end position="95"/>
    </location>
</feature>
<feature type="compositionally biased region" description="Pro residues" evidence="2">
    <location>
        <begin position="172"/>
        <end position="188"/>
    </location>
</feature>
<comment type="subcellular location">
    <subcellularLocation>
        <location evidence="1">Endoplasmic reticulum membrane</location>
        <topology evidence="1">Multi-pass membrane protein</topology>
    </subcellularLocation>
</comment>
<dbReference type="OrthoDB" id="1725934at2759"/>
<keyword evidence="1" id="KW-0479">Metal-binding</keyword>
<keyword evidence="1" id="KW-0862">Zinc</keyword>
<dbReference type="Proteomes" id="UP000809789">
    <property type="component" value="Unassembled WGS sequence"/>
</dbReference>
<feature type="transmembrane region" description="Helical" evidence="1">
    <location>
        <begin position="47"/>
        <end position="69"/>
    </location>
</feature>
<feature type="region of interest" description="Disordered" evidence="2">
    <location>
        <begin position="319"/>
        <end position="388"/>
    </location>
</feature>
<dbReference type="Pfam" id="PF10058">
    <property type="entry name" value="Zn_ribbon_10"/>
    <property type="match status" value="1"/>
</dbReference>
<keyword evidence="1" id="KW-0863">Zinc-finger</keyword>
<gene>
    <name evidence="4" type="ORF">KVT40_004713</name>
</gene>
<feature type="region of interest" description="Disordered" evidence="2">
    <location>
        <begin position="137"/>
        <end position="231"/>
    </location>
</feature>
<evidence type="ECO:0000259" key="3">
    <source>
        <dbReference type="Pfam" id="PF10058"/>
    </source>
</evidence>
<dbReference type="InterPro" id="IPR040115">
    <property type="entry name" value="Lnp"/>
</dbReference>
<evidence type="ECO:0000256" key="2">
    <source>
        <dbReference type="SAM" id="MobiDB-lite"/>
    </source>
</evidence>
<protein>
    <recommendedName>
        <fullName evidence="1">Endoplasmic reticulum junction formation protein lunapark</fullName>
    </recommendedName>
</protein>
<feature type="domain" description="Lunapark zinc ribbon" evidence="3">
    <location>
        <begin position="248"/>
        <end position="304"/>
    </location>
</feature>
<keyword evidence="1" id="KW-0472">Membrane</keyword>
<dbReference type="PANTHER" id="PTHR22166:SF12">
    <property type="entry name" value="ENDOPLASMIC RETICULUM JUNCTION FORMATION PROTEIN LUNAPARK"/>
    <property type="match status" value="1"/>
</dbReference>
<evidence type="ECO:0000256" key="1">
    <source>
        <dbReference type="RuleBase" id="RU367073"/>
    </source>
</evidence>
<comment type="domain">
    <text evidence="1">The C4-type zinc finger motif is necessary both for its ER three-way tubular junction localization and formation.</text>
</comment>
<reference evidence="4" key="1">
    <citation type="submission" date="2021-07" db="EMBL/GenBank/DDBJ databases">
        <title>Elsinoe batatas strain:CRI-CJ2 Genome sequencing and assembly.</title>
        <authorList>
            <person name="Huang L."/>
        </authorList>
    </citation>
    <scope>NUCLEOTIDE SEQUENCE</scope>
    <source>
        <strain evidence="4">CRI-CJ2</strain>
    </source>
</reference>
<dbReference type="AlphaFoldDB" id="A0A8K0L1L1"/>
<keyword evidence="1" id="KW-0256">Endoplasmic reticulum</keyword>
<proteinExistence type="inferred from homology"/>
<feature type="compositionally biased region" description="Basic and acidic residues" evidence="2">
    <location>
        <begin position="356"/>
        <end position="368"/>
    </location>
</feature>
<dbReference type="GO" id="GO:0008270">
    <property type="term" value="F:zinc ion binding"/>
    <property type="evidence" value="ECO:0007669"/>
    <property type="project" value="UniProtKB-KW"/>
</dbReference>
<feature type="compositionally biased region" description="Acidic residues" evidence="2">
    <location>
        <begin position="342"/>
        <end position="355"/>
    </location>
</feature>
<feature type="compositionally biased region" description="Polar residues" evidence="2">
    <location>
        <begin position="204"/>
        <end position="213"/>
    </location>
</feature>
<comment type="caution">
    <text evidence="4">The sequence shown here is derived from an EMBL/GenBank/DDBJ whole genome shotgun (WGS) entry which is preliminary data.</text>
</comment>
<dbReference type="GO" id="GO:0098826">
    <property type="term" value="C:endoplasmic reticulum tubular network membrane"/>
    <property type="evidence" value="ECO:0007669"/>
    <property type="project" value="UniProtKB-UniRule"/>
</dbReference>
<evidence type="ECO:0000313" key="4">
    <source>
        <dbReference type="EMBL" id="KAG8627230.1"/>
    </source>
</evidence>
<comment type="similarity">
    <text evidence="1">Belongs to the lunapark family.</text>
</comment>
<sequence>MVKFWPFGGGDTSAAGFEKVLSGLSAKINKASAKDTRLRTQQRRYKVLWTLYTSFAYLLALVILVLVVGRSNWDVTEYTALAGAPPLIYIVRLVIDTFYNYRISGTQGHLESLYKQRSEAIDKLKAATKYNSTQQLLDKYGGTAPKTEKATVKERKTSNQKPAQAPAQRTGMPPPPTANINRPAPPSGVPQALDRPTDAMVSSPARSQHSPQPSAEFAPNAFSYSQEPPPTQIPAAHAYDTGSDGPRWYDRIMDVILGEDETQPRNRIVLICSTCRLVNGQAPPGVRSLDSLGKWRCMACGTMNGSETAAEKAVKEIMGSPVRSDIGSVPTSPVPRGRHEGEDEGEDDEVEDGENDGVKIDASEEERPTTPAKSSGRATRSQARQRKK</sequence>